<reference evidence="1 2" key="1">
    <citation type="submission" date="2015-05" db="EMBL/GenBank/DDBJ databases">
        <authorList>
            <person name="Wang D.B."/>
            <person name="Wang M."/>
        </authorList>
    </citation>
    <scope>NUCLEOTIDE SEQUENCE [LARGE SCALE GENOMIC DNA]</scope>
    <source>
        <strain evidence="1">VL1</strain>
    </source>
</reference>
<dbReference type="SMR" id="A0A0G4LMI6"/>
<evidence type="ECO:0008006" key="3">
    <source>
        <dbReference type="Google" id="ProtNLM"/>
    </source>
</evidence>
<dbReference type="Gene3D" id="3.40.50.150">
    <property type="entry name" value="Vaccinia Virus protein VP39"/>
    <property type="match status" value="1"/>
</dbReference>
<dbReference type="PANTHER" id="PTHR45036">
    <property type="entry name" value="METHYLTRANSFERASE LIKE 7B"/>
    <property type="match status" value="1"/>
</dbReference>
<dbReference type="CDD" id="cd02440">
    <property type="entry name" value="AdoMet_MTases"/>
    <property type="match status" value="1"/>
</dbReference>
<dbReference type="STRING" id="100787.A0A0G4LMI6"/>
<name>A0A0G4LMI6_VERLO</name>
<accession>A0A0G4LMI6</accession>
<dbReference type="Proteomes" id="UP000044602">
    <property type="component" value="Unassembled WGS sequence"/>
</dbReference>
<dbReference type="PANTHER" id="PTHR45036:SF1">
    <property type="entry name" value="METHYLTRANSFERASE LIKE 7A"/>
    <property type="match status" value="1"/>
</dbReference>
<dbReference type="SUPFAM" id="SSF53335">
    <property type="entry name" value="S-adenosyl-L-methionine-dependent methyltransferases"/>
    <property type="match status" value="1"/>
</dbReference>
<proteinExistence type="predicted"/>
<protein>
    <recommendedName>
        <fullName evidence="3">Methyltransferase type 11 domain-containing protein</fullName>
    </recommendedName>
</protein>
<dbReference type="Pfam" id="PF13489">
    <property type="entry name" value="Methyltransf_23"/>
    <property type="match status" value="1"/>
</dbReference>
<dbReference type="EMBL" id="CVQH01015335">
    <property type="protein sequence ID" value="CRK23164.1"/>
    <property type="molecule type" value="Genomic_DNA"/>
</dbReference>
<keyword evidence="2" id="KW-1185">Reference proteome</keyword>
<dbReference type="InterPro" id="IPR052356">
    <property type="entry name" value="Thiol_S-MT"/>
</dbReference>
<dbReference type="InterPro" id="IPR029063">
    <property type="entry name" value="SAM-dependent_MTases_sf"/>
</dbReference>
<sequence length="285" mass="31730">MTSLGTIFWGLIDPWLFMSCSLYYLPPTILALLRARDVSTLFSWPRLQAAWFGRFWAWAGPGVREGGQVRVGSLLEGRVRGGQIVDGDSDEDRAAAAALRVRGVVIEVGAGSGMWVNMFAKVGGVQRVFGVEPNAASQPALQRRVKEAGLDGVYEVVPVGIEELGDASRWDGKIEPESVDCIVSILCLCSIPDQEANIATLYGYLKKGGRWYVYEHVQAKRNLFMKLYQRFVNLFWPHVIGGCELCRDTETALRNAGEWQSFELAQPPEEPWYHTLPHILGVLTK</sequence>
<organism evidence="1 2">
    <name type="scientific">Verticillium longisporum</name>
    <name type="common">Verticillium dahliae var. longisporum</name>
    <dbReference type="NCBI Taxonomy" id="100787"/>
    <lineage>
        <taxon>Eukaryota</taxon>
        <taxon>Fungi</taxon>
        <taxon>Dikarya</taxon>
        <taxon>Ascomycota</taxon>
        <taxon>Pezizomycotina</taxon>
        <taxon>Sordariomycetes</taxon>
        <taxon>Hypocreomycetidae</taxon>
        <taxon>Glomerellales</taxon>
        <taxon>Plectosphaerellaceae</taxon>
        <taxon>Verticillium</taxon>
    </lineage>
</organism>
<dbReference type="AlphaFoldDB" id="A0A0G4LMI6"/>
<evidence type="ECO:0000313" key="1">
    <source>
        <dbReference type="EMBL" id="CRK23164.1"/>
    </source>
</evidence>
<evidence type="ECO:0000313" key="2">
    <source>
        <dbReference type="Proteomes" id="UP000044602"/>
    </source>
</evidence>
<gene>
    <name evidence="1" type="ORF">BN1708_013633</name>
</gene>